<proteinExistence type="predicted"/>
<reference evidence="3" key="1">
    <citation type="submission" date="2016-10" db="EMBL/GenBank/DDBJ databases">
        <authorList>
            <person name="Varghese N."/>
            <person name="Submissions S."/>
        </authorList>
    </citation>
    <scope>NUCLEOTIDE SEQUENCE [LARGE SCALE GENOMIC DNA]</scope>
    <source>
        <strain evidence="3">CGMCC 1.7736</strain>
    </source>
</reference>
<sequence>MVSRRTRARLELAVAVATLGFSLWLRRVLRRHDEGDELRDYALSGLAAGTLSQVVHLSLYDRDAWRIRTRRRRGFLLGLCEIGVERALRRRSADPAAFGDGFWLGRGVGTVCYRCWYGLLRPLPGDD</sequence>
<evidence type="ECO:0000313" key="3">
    <source>
        <dbReference type="Proteomes" id="UP000198531"/>
    </source>
</evidence>
<organism evidence="2 3">
    <name type="scientific">Halogeometricum rufum</name>
    <dbReference type="NCBI Taxonomy" id="553469"/>
    <lineage>
        <taxon>Archaea</taxon>
        <taxon>Methanobacteriati</taxon>
        <taxon>Methanobacteriota</taxon>
        <taxon>Stenosarchaea group</taxon>
        <taxon>Halobacteria</taxon>
        <taxon>Halobacteriales</taxon>
        <taxon>Haloferacaceae</taxon>
        <taxon>Halogeometricum</taxon>
    </lineage>
</organism>
<protein>
    <recommendedName>
        <fullName evidence="1">DUF8097 domain-containing protein</fullName>
    </recommendedName>
</protein>
<dbReference type="EMBL" id="FOYT01000001">
    <property type="protein sequence ID" value="SFR33769.1"/>
    <property type="molecule type" value="Genomic_DNA"/>
</dbReference>
<gene>
    <name evidence="2" type="ORF">SAMN04487947_0057</name>
</gene>
<dbReference type="AlphaFoldDB" id="A0A1I6FV05"/>
<dbReference type="Pfam" id="PF26397">
    <property type="entry name" value="DUF8097"/>
    <property type="match status" value="1"/>
</dbReference>
<dbReference type="InterPro" id="IPR058410">
    <property type="entry name" value="DUF8097"/>
</dbReference>
<evidence type="ECO:0000259" key="1">
    <source>
        <dbReference type="Pfam" id="PF26397"/>
    </source>
</evidence>
<dbReference type="RefSeq" id="WP_089803756.1">
    <property type="nucleotide sequence ID" value="NZ_FOYT01000001.1"/>
</dbReference>
<feature type="domain" description="DUF8097" evidence="1">
    <location>
        <begin position="1"/>
        <end position="127"/>
    </location>
</feature>
<evidence type="ECO:0000313" key="2">
    <source>
        <dbReference type="EMBL" id="SFR33769.1"/>
    </source>
</evidence>
<name>A0A1I6FV05_9EURY</name>
<dbReference type="OrthoDB" id="209828at2157"/>
<accession>A0A1I6FV05</accession>
<dbReference type="Proteomes" id="UP000198531">
    <property type="component" value="Unassembled WGS sequence"/>
</dbReference>
<keyword evidence="3" id="KW-1185">Reference proteome</keyword>